<feature type="region of interest" description="Disordered" evidence="2">
    <location>
        <begin position="1"/>
        <end position="39"/>
    </location>
</feature>
<keyword evidence="1" id="KW-0175">Coiled coil</keyword>
<sequence>MADQVLNRIKNLHNPPPIPSTMDSPGDDDQSVSSTQSMSGAASDIFKVISPHLPPTDAPRVLRLISDAFATAQSKISAAEAQRDSIKMRFRQSESARRNEEKIAADKSKHFNETVREVRRQRDEAMEEVNKLHHTIQTMKVQSSVRSATESLSAPNPSASVPTSVTNDMRTALQKEFDEKKNLLEQRWDHALSLVTDQMKKQRDEQVALAVSKFDVEQRLKFQAEISKGLERVEAAARLEVSDLTKLALKMHSTIETQNDKITRLTDELNDLRTGSETMHKIQHTATVQAAEMTAEKELEHERMKQKLLQSNILIDELQRQVESWKSKSDGDWFRDRMQDPRSGHARYIEGANSVGKGGVIKNALKLVAEEENLRSRREKAINLAHSMSQGKSPPKKSTSNYSNYTSAAVAATADDSISLVSSNNSVPVDSSMHRKDLSNNVSFFGDASGGAAKRVELSTNQPTPLQEYVGHPRLDALLSSF</sequence>
<feature type="coiled-coil region" evidence="1">
    <location>
        <begin position="301"/>
        <end position="328"/>
    </location>
</feature>
<evidence type="ECO:0000256" key="2">
    <source>
        <dbReference type="SAM" id="MobiDB-lite"/>
    </source>
</evidence>
<protein>
    <submittedName>
        <fullName evidence="3">Uncharacterized protein</fullName>
    </submittedName>
</protein>
<gene>
    <name evidence="3" type="ORF">TrRE_jg3134</name>
</gene>
<organism evidence="3 4">
    <name type="scientific">Triparma retinervis</name>
    <dbReference type="NCBI Taxonomy" id="2557542"/>
    <lineage>
        <taxon>Eukaryota</taxon>
        <taxon>Sar</taxon>
        <taxon>Stramenopiles</taxon>
        <taxon>Ochrophyta</taxon>
        <taxon>Bolidophyceae</taxon>
        <taxon>Parmales</taxon>
        <taxon>Triparmaceae</taxon>
        <taxon>Triparma</taxon>
    </lineage>
</organism>
<comment type="caution">
    <text evidence="3">The sequence shown here is derived from an EMBL/GenBank/DDBJ whole genome shotgun (WGS) entry which is preliminary data.</text>
</comment>
<keyword evidence="4" id="KW-1185">Reference proteome</keyword>
<evidence type="ECO:0000313" key="3">
    <source>
        <dbReference type="EMBL" id="GMH49786.1"/>
    </source>
</evidence>
<dbReference type="OrthoDB" id="191908at2759"/>
<reference evidence="3" key="1">
    <citation type="submission" date="2022-07" db="EMBL/GenBank/DDBJ databases">
        <title>Genome analysis of Parmales, a sister group of diatoms, reveals the evolutionary specialization of diatoms from phago-mixotrophs to photoautotrophs.</title>
        <authorList>
            <person name="Ban H."/>
            <person name="Sato S."/>
            <person name="Yoshikawa S."/>
            <person name="Kazumasa Y."/>
            <person name="Nakamura Y."/>
            <person name="Ichinomiya M."/>
            <person name="Saitoh K."/>
            <person name="Sato N."/>
            <person name="Blanc-Mathieu R."/>
            <person name="Endo H."/>
            <person name="Kuwata A."/>
            <person name="Ogata H."/>
        </authorList>
    </citation>
    <scope>NUCLEOTIDE SEQUENCE</scope>
</reference>
<evidence type="ECO:0000313" key="4">
    <source>
        <dbReference type="Proteomes" id="UP001165082"/>
    </source>
</evidence>
<dbReference type="AlphaFoldDB" id="A0A9W6ZCM8"/>
<evidence type="ECO:0000256" key="1">
    <source>
        <dbReference type="SAM" id="Coils"/>
    </source>
</evidence>
<feature type="coiled-coil region" evidence="1">
    <location>
        <begin position="108"/>
        <end position="135"/>
    </location>
</feature>
<dbReference type="EMBL" id="BRXZ01001924">
    <property type="protein sequence ID" value="GMH49786.1"/>
    <property type="molecule type" value="Genomic_DNA"/>
</dbReference>
<proteinExistence type="predicted"/>
<name>A0A9W6ZCM8_9STRA</name>
<dbReference type="Proteomes" id="UP001165082">
    <property type="component" value="Unassembled WGS sequence"/>
</dbReference>
<accession>A0A9W6ZCM8</accession>